<reference evidence="1" key="2">
    <citation type="submission" date="2020-11" db="EMBL/GenBank/DDBJ databases">
        <authorList>
            <person name="McCartney M.A."/>
            <person name="Auch B."/>
            <person name="Kono T."/>
            <person name="Mallez S."/>
            <person name="Becker A."/>
            <person name="Gohl D.M."/>
            <person name="Silverstein K.A.T."/>
            <person name="Koren S."/>
            <person name="Bechman K.B."/>
            <person name="Herman A."/>
            <person name="Abrahante J.E."/>
            <person name="Garbe J."/>
        </authorList>
    </citation>
    <scope>NUCLEOTIDE SEQUENCE</scope>
    <source>
        <strain evidence="1">Duluth1</strain>
        <tissue evidence="1">Whole animal</tissue>
    </source>
</reference>
<name>A0A9D4M348_DREPO</name>
<gene>
    <name evidence="1" type="ORF">DPMN_030713</name>
</gene>
<sequence length="97" mass="10939">MQTLLAKKLNKDDVYATNLLKTAYHIAKRELPKEEMKHMLSYATNIGLSVSKESSPSYTHHQSVTELQNALSSVILEDKIGQIKKSTVFSFEVLKSL</sequence>
<comment type="caution">
    <text evidence="1">The sequence shown here is derived from an EMBL/GenBank/DDBJ whole genome shotgun (WGS) entry which is preliminary data.</text>
</comment>
<protein>
    <submittedName>
        <fullName evidence="1">Uncharacterized protein</fullName>
    </submittedName>
</protein>
<dbReference type="AlphaFoldDB" id="A0A9D4M348"/>
<keyword evidence="2" id="KW-1185">Reference proteome</keyword>
<dbReference type="Proteomes" id="UP000828390">
    <property type="component" value="Unassembled WGS sequence"/>
</dbReference>
<organism evidence="1 2">
    <name type="scientific">Dreissena polymorpha</name>
    <name type="common">Zebra mussel</name>
    <name type="synonym">Mytilus polymorpha</name>
    <dbReference type="NCBI Taxonomy" id="45954"/>
    <lineage>
        <taxon>Eukaryota</taxon>
        <taxon>Metazoa</taxon>
        <taxon>Spiralia</taxon>
        <taxon>Lophotrochozoa</taxon>
        <taxon>Mollusca</taxon>
        <taxon>Bivalvia</taxon>
        <taxon>Autobranchia</taxon>
        <taxon>Heteroconchia</taxon>
        <taxon>Euheterodonta</taxon>
        <taxon>Imparidentia</taxon>
        <taxon>Neoheterodontei</taxon>
        <taxon>Myida</taxon>
        <taxon>Dreissenoidea</taxon>
        <taxon>Dreissenidae</taxon>
        <taxon>Dreissena</taxon>
    </lineage>
</organism>
<evidence type="ECO:0000313" key="1">
    <source>
        <dbReference type="EMBL" id="KAH3867581.1"/>
    </source>
</evidence>
<dbReference type="EMBL" id="JAIWYP010000002">
    <property type="protein sequence ID" value="KAH3867581.1"/>
    <property type="molecule type" value="Genomic_DNA"/>
</dbReference>
<accession>A0A9D4M348</accession>
<reference evidence="1" key="1">
    <citation type="journal article" date="2019" name="bioRxiv">
        <title>The Genome of the Zebra Mussel, Dreissena polymorpha: A Resource for Invasive Species Research.</title>
        <authorList>
            <person name="McCartney M.A."/>
            <person name="Auch B."/>
            <person name="Kono T."/>
            <person name="Mallez S."/>
            <person name="Zhang Y."/>
            <person name="Obille A."/>
            <person name="Becker A."/>
            <person name="Abrahante J.E."/>
            <person name="Garbe J."/>
            <person name="Badalamenti J.P."/>
            <person name="Herman A."/>
            <person name="Mangelson H."/>
            <person name="Liachko I."/>
            <person name="Sullivan S."/>
            <person name="Sone E.D."/>
            <person name="Koren S."/>
            <person name="Silverstein K.A.T."/>
            <person name="Beckman K.B."/>
            <person name="Gohl D.M."/>
        </authorList>
    </citation>
    <scope>NUCLEOTIDE SEQUENCE</scope>
    <source>
        <strain evidence="1">Duluth1</strain>
        <tissue evidence="1">Whole animal</tissue>
    </source>
</reference>
<proteinExistence type="predicted"/>
<evidence type="ECO:0000313" key="2">
    <source>
        <dbReference type="Proteomes" id="UP000828390"/>
    </source>
</evidence>